<gene>
    <name evidence="1" type="ORF">E2C01_052066</name>
</gene>
<name>A0A5B7GDF9_PORTR</name>
<proteinExistence type="predicted"/>
<dbReference type="Proteomes" id="UP000324222">
    <property type="component" value="Unassembled WGS sequence"/>
</dbReference>
<keyword evidence="2" id="KW-1185">Reference proteome</keyword>
<protein>
    <submittedName>
        <fullName evidence="1">Uncharacterized protein</fullName>
    </submittedName>
</protein>
<dbReference type="AlphaFoldDB" id="A0A5B7GDF9"/>
<comment type="caution">
    <text evidence="1">The sequence shown here is derived from an EMBL/GenBank/DDBJ whole genome shotgun (WGS) entry which is preliminary data.</text>
</comment>
<sequence>MDFQDWWKESAEDDLDKSGFLGGWWRVAKKREIEMNLRKDTEGMSVSPIKGLYLITGAASITPSPPNTSPIKERNPNLPIITPLAAY</sequence>
<accession>A0A5B7GDF9</accession>
<organism evidence="1 2">
    <name type="scientific">Portunus trituberculatus</name>
    <name type="common">Swimming crab</name>
    <name type="synonym">Neptunus trituberculatus</name>
    <dbReference type="NCBI Taxonomy" id="210409"/>
    <lineage>
        <taxon>Eukaryota</taxon>
        <taxon>Metazoa</taxon>
        <taxon>Ecdysozoa</taxon>
        <taxon>Arthropoda</taxon>
        <taxon>Crustacea</taxon>
        <taxon>Multicrustacea</taxon>
        <taxon>Malacostraca</taxon>
        <taxon>Eumalacostraca</taxon>
        <taxon>Eucarida</taxon>
        <taxon>Decapoda</taxon>
        <taxon>Pleocyemata</taxon>
        <taxon>Brachyura</taxon>
        <taxon>Eubrachyura</taxon>
        <taxon>Portunoidea</taxon>
        <taxon>Portunidae</taxon>
        <taxon>Portuninae</taxon>
        <taxon>Portunus</taxon>
    </lineage>
</organism>
<evidence type="ECO:0000313" key="1">
    <source>
        <dbReference type="EMBL" id="MPC58071.1"/>
    </source>
</evidence>
<reference evidence="1 2" key="1">
    <citation type="submission" date="2019-05" db="EMBL/GenBank/DDBJ databases">
        <title>Another draft genome of Portunus trituberculatus and its Hox gene families provides insights of decapod evolution.</title>
        <authorList>
            <person name="Jeong J.-H."/>
            <person name="Song I."/>
            <person name="Kim S."/>
            <person name="Choi T."/>
            <person name="Kim D."/>
            <person name="Ryu S."/>
            <person name="Kim W."/>
        </authorList>
    </citation>
    <scope>NUCLEOTIDE SEQUENCE [LARGE SCALE GENOMIC DNA]</scope>
    <source>
        <tissue evidence="1">Muscle</tissue>
    </source>
</reference>
<evidence type="ECO:0000313" key="2">
    <source>
        <dbReference type="Proteomes" id="UP000324222"/>
    </source>
</evidence>
<dbReference type="EMBL" id="VSRR010015345">
    <property type="protein sequence ID" value="MPC58071.1"/>
    <property type="molecule type" value="Genomic_DNA"/>
</dbReference>